<dbReference type="RefSeq" id="WP_246134819.1">
    <property type="nucleotide sequence ID" value="NZ_JOIJ01000001.1"/>
</dbReference>
<organism evidence="2 3">
    <name type="scientific">Prauserella rugosa</name>
    <dbReference type="NCBI Taxonomy" id="43354"/>
    <lineage>
        <taxon>Bacteria</taxon>
        <taxon>Bacillati</taxon>
        <taxon>Actinomycetota</taxon>
        <taxon>Actinomycetes</taxon>
        <taxon>Pseudonocardiales</taxon>
        <taxon>Pseudonocardiaceae</taxon>
        <taxon>Prauserella</taxon>
    </lineage>
</organism>
<dbReference type="EMBL" id="VLJV01000001">
    <property type="protein sequence ID" value="TWH21880.1"/>
    <property type="molecule type" value="Genomic_DNA"/>
</dbReference>
<gene>
    <name evidence="2" type="ORF">JD82_03750</name>
</gene>
<comment type="caution">
    <text evidence="2">The sequence shown here is derived from an EMBL/GenBank/DDBJ whole genome shotgun (WGS) entry which is preliminary data.</text>
</comment>
<sequence>MSRSTSDPMPDPTKLADDLKAWAQGLQQQAERYGELQSKLDATSVTRTSPDGTVRVTVDSKGVPTELTITERGQGAPVRELSAALMATMRQAQAQLRDTVAALTAETVGDDGPGTDIVAGYREQFPDPVEGAIGADGAEGTDGTDGGTHDIGALEDETADYGGAEPHDSPTRPTFRPARDDRREDDDTDDDFGGSIFR</sequence>
<dbReference type="InterPro" id="IPR036894">
    <property type="entry name" value="YbaB-like_sf"/>
</dbReference>
<dbReference type="Gene3D" id="3.30.1310.10">
    <property type="entry name" value="Nucleoid-associated protein YbaB-like domain"/>
    <property type="match status" value="1"/>
</dbReference>
<feature type="compositionally biased region" description="Polar residues" evidence="1">
    <location>
        <begin position="40"/>
        <end position="51"/>
    </location>
</feature>
<dbReference type="SUPFAM" id="SSF82607">
    <property type="entry name" value="YbaB-like"/>
    <property type="match status" value="1"/>
</dbReference>
<dbReference type="Proteomes" id="UP000317303">
    <property type="component" value="Unassembled WGS sequence"/>
</dbReference>
<feature type="region of interest" description="Disordered" evidence="1">
    <location>
        <begin position="127"/>
        <end position="198"/>
    </location>
</feature>
<dbReference type="InterPro" id="IPR004401">
    <property type="entry name" value="YbaB/EbfC"/>
</dbReference>
<feature type="compositionally biased region" description="Acidic residues" evidence="1">
    <location>
        <begin position="183"/>
        <end position="192"/>
    </location>
</feature>
<name>A0A660CEB1_9PSEU</name>
<dbReference type="AlphaFoldDB" id="A0A660CEB1"/>
<protein>
    <submittedName>
        <fullName evidence="2">YbaB/EbfC DNA-binding family protein</fullName>
    </submittedName>
</protein>
<evidence type="ECO:0000313" key="3">
    <source>
        <dbReference type="Proteomes" id="UP000317303"/>
    </source>
</evidence>
<evidence type="ECO:0000256" key="1">
    <source>
        <dbReference type="SAM" id="MobiDB-lite"/>
    </source>
</evidence>
<proteinExistence type="predicted"/>
<evidence type="ECO:0000313" key="2">
    <source>
        <dbReference type="EMBL" id="TWH21880.1"/>
    </source>
</evidence>
<accession>A0A660CEB1</accession>
<keyword evidence="3" id="KW-1185">Reference proteome</keyword>
<feature type="region of interest" description="Disordered" evidence="1">
    <location>
        <begin position="33"/>
        <end position="57"/>
    </location>
</feature>
<reference evidence="2 3" key="1">
    <citation type="submission" date="2019-07" db="EMBL/GenBank/DDBJ databases">
        <title>R&amp;d 2014.</title>
        <authorList>
            <person name="Klenk H.-P."/>
        </authorList>
    </citation>
    <scope>NUCLEOTIDE SEQUENCE [LARGE SCALE GENOMIC DNA]</scope>
    <source>
        <strain evidence="2 3">DSM 43194</strain>
    </source>
</reference>
<dbReference type="GO" id="GO:0003677">
    <property type="term" value="F:DNA binding"/>
    <property type="evidence" value="ECO:0007669"/>
    <property type="project" value="UniProtKB-KW"/>
</dbReference>
<keyword evidence="2" id="KW-0238">DNA-binding</keyword>
<dbReference type="Pfam" id="PF02575">
    <property type="entry name" value="YbaB_DNA_bd"/>
    <property type="match status" value="1"/>
</dbReference>